<accession>A0A9W7XZ88</accession>
<comment type="caution">
    <text evidence="5">The sequence shown here is derived from an EMBL/GenBank/DDBJ whole genome shotgun (WGS) entry which is preliminary data.</text>
</comment>
<dbReference type="GO" id="GO:0005737">
    <property type="term" value="C:cytoplasm"/>
    <property type="evidence" value="ECO:0007669"/>
    <property type="project" value="TreeGrafter"/>
</dbReference>
<sequence>MVAQYDIKGKVAVVTGGAQSIGLATAKSLVKLGAKVVIGDILDIGADEAEQMNQAAADRVAFFQKCDVTDSPMLHNLIDSAVSEFGRFDILVNNAGIFTMPVHLDTTGEASQRCININFNALVDATVYATNYWLAQPDRLGVVINLGSAAGYVPLAMSPVYSATKAAVNMFTKSLSELAPKIRVNAVAPEWVDTKLVDDENVGRDHITIKLSGLIDPQVIADQIIRLIEDESMAGEIIRIKNETKPEVCHLPNATRVIAMLKPMIEAKGITL</sequence>
<proteinExistence type="inferred from homology"/>
<evidence type="ECO:0000313" key="6">
    <source>
        <dbReference type="Proteomes" id="UP001149813"/>
    </source>
</evidence>
<name>A0A9W7XZ88_9FUNG</name>
<dbReference type="PANTHER" id="PTHR44229:SF4">
    <property type="entry name" value="15-HYDROXYPROSTAGLANDIN DEHYDROGENASE [NAD(+)]"/>
    <property type="match status" value="1"/>
</dbReference>
<reference evidence="5" key="1">
    <citation type="submission" date="2022-07" db="EMBL/GenBank/DDBJ databases">
        <title>Phylogenomic reconstructions and comparative analyses of Kickxellomycotina fungi.</title>
        <authorList>
            <person name="Reynolds N.K."/>
            <person name="Stajich J.E."/>
            <person name="Barry K."/>
            <person name="Grigoriev I.V."/>
            <person name="Crous P."/>
            <person name="Smith M.E."/>
        </authorList>
    </citation>
    <scope>NUCLEOTIDE SEQUENCE</scope>
    <source>
        <strain evidence="5">NBRC 32514</strain>
    </source>
</reference>
<evidence type="ECO:0000256" key="4">
    <source>
        <dbReference type="RuleBase" id="RU000363"/>
    </source>
</evidence>
<keyword evidence="3" id="KW-0560">Oxidoreductase</keyword>
<dbReference type="Proteomes" id="UP001149813">
    <property type="component" value="Unassembled WGS sequence"/>
</dbReference>
<dbReference type="PRINTS" id="PR00081">
    <property type="entry name" value="GDHRDH"/>
</dbReference>
<evidence type="ECO:0000256" key="2">
    <source>
        <dbReference type="ARBA" id="ARBA00022857"/>
    </source>
</evidence>
<dbReference type="Pfam" id="PF00106">
    <property type="entry name" value="adh_short"/>
    <property type="match status" value="1"/>
</dbReference>
<protein>
    <recommendedName>
        <fullName evidence="7">NAD(P)-binding protein</fullName>
    </recommendedName>
</protein>
<gene>
    <name evidence="5" type="ORF">LPJ53_004332</name>
</gene>
<evidence type="ECO:0000256" key="3">
    <source>
        <dbReference type="ARBA" id="ARBA00023002"/>
    </source>
</evidence>
<dbReference type="OrthoDB" id="37659at2759"/>
<dbReference type="GO" id="GO:0016616">
    <property type="term" value="F:oxidoreductase activity, acting on the CH-OH group of donors, NAD or NADP as acceptor"/>
    <property type="evidence" value="ECO:0007669"/>
    <property type="project" value="TreeGrafter"/>
</dbReference>
<comment type="similarity">
    <text evidence="1 4">Belongs to the short-chain dehydrogenases/reductases (SDR) family.</text>
</comment>
<evidence type="ECO:0008006" key="7">
    <source>
        <dbReference type="Google" id="ProtNLM"/>
    </source>
</evidence>
<dbReference type="InterPro" id="IPR002347">
    <property type="entry name" value="SDR_fam"/>
</dbReference>
<dbReference type="Gene3D" id="3.40.50.720">
    <property type="entry name" value="NAD(P)-binding Rossmann-like Domain"/>
    <property type="match status" value="1"/>
</dbReference>
<evidence type="ECO:0000256" key="1">
    <source>
        <dbReference type="ARBA" id="ARBA00006484"/>
    </source>
</evidence>
<keyword evidence="6" id="KW-1185">Reference proteome</keyword>
<dbReference type="PRINTS" id="PR00080">
    <property type="entry name" value="SDRFAMILY"/>
</dbReference>
<evidence type="ECO:0000313" key="5">
    <source>
        <dbReference type="EMBL" id="KAJ1721118.1"/>
    </source>
</evidence>
<dbReference type="InterPro" id="IPR036291">
    <property type="entry name" value="NAD(P)-bd_dom_sf"/>
</dbReference>
<dbReference type="PANTHER" id="PTHR44229">
    <property type="entry name" value="15-HYDROXYPROSTAGLANDIN DEHYDROGENASE [NAD(+)]"/>
    <property type="match status" value="1"/>
</dbReference>
<keyword evidence="2" id="KW-0521">NADP</keyword>
<dbReference type="PROSITE" id="PS00061">
    <property type="entry name" value="ADH_SHORT"/>
    <property type="match status" value="1"/>
</dbReference>
<dbReference type="AlphaFoldDB" id="A0A9W7XZ88"/>
<dbReference type="EMBL" id="JANBOJ010000196">
    <property type="protein sequence ID" value="KAJ1721118.1"/>
    <property type="molecule type" value="Genomic_DNA"/>
</dbReference>
<dbReference type="InterPro" id="IPR020904">
    <property type="entry name" value="Sc_DH/Rdtase_CS"/>
</dbReference>
<dbReference type="SUPFAM" id="SSF51735">
    <property type="entry name" value="NAD(P)-binding Rossmann-fold domains"/>
    <property type="match status" value="1"/>
</dbReference>
<organism evidence="5 6">
    <name type="scientific">Coemansia erecta</name>
    <dbReference type="NCBI Taxonomy" id="147472"/>
    <lineage>
        <taxon>Eukaryota</taxon>
        <taxon>Fungi</taxon>
        <taxon>Fungi incertae sedis</taxon>
        <taxon>Zoopagomycota</taxon>
        <taxon>Kickxellomycotina</taxon>
        <taxon>Kickxellomycetes</taxon>
        <taxon>Kickxellales</taxon>
        <taxon>Kickxellaceae</taxon>
        <taxon>Coemansia</taxon>
    </lineage>
</organism>